<proteinExistence type="predicted"/>
<organism evidence="1 2">
    <name type="scientific">Vibrio anguillarum</name>
    <name type="common">Listonella anguillarum</name>
    <dbReference type="NCBI Taxonomy" id="55601"/>
    <lineage>
        <taxon>Bacteria</taxon>
        <taxon>Pseudomonadati</taxon>
        <taxon>Pseudomonadota</taxon>
        <taxon>Gammaproteobacteria</taxon>
        <taxon>Vibrionales</taxon>
        <taxon>Vibrionaceae</taxon>
        <taxon>Vibrio</taxon>
    </lineage>
</organism>
<reference evidence="1 2" key="1">
    <citation type="journal article" date="2021" name="PeerJ">
        <title>Analysis of 44 Vibrio anguillarum genomes reveals high genetic diversity.</title>
        <authorList>
            <person name="Hansen M.J."/>
            <person name="Dalsgaard I."/>
        </authorList>
    </citation>
    <scope>NUCLEOTIDE SEQUENCE [LARGE SCALE GENOMIC DNA]</scope>
    <source>
        <strain evidence="1 2">17-16730-2A</strain>
    </source>
</reference>
<comment type="caution">
    <text evidence="1">The sequence shown here is derived from an EMBL/GenBank/DDBJ whole genome shotgun (WGS) entry which is preliminary data.</text>
</comment>
<evidence type="ECO:0000313" key="1">
    <source>
        <dbReference type="EMBL" id="MBF4273469.1"/>
    </source>
</evidence>
<dbReference type="RefSeq" id="WP_194552917.1">
    <property type="nucleotide sequence ID" value="NZ_JAHGUO010000082.1"/>
</dbReference>
<accession>A0ABD4KSX3</accession>
<evidence type="ECO:0000313" key="2">
    <source>
        <dbReference type="Proteomes" id="UP000722957"/>
    </source>
</evidence>
<dbReference type="Proteomes" id="UP000722957">
    <property type="component" value="Unassembled WGS sequence"/>
</dbReference>
<evidence type="ECO:0008006" key="3">
    <source>
        <dbReference type="Google" id="ProtNLM"/>
    </source>
</evidence>
<protein>
    <recommendedName>
        <fullName evidence="3">Chemotaxis protein</fullName>
    </recommendedName>
</protein>
<dbReference type="EMBL" id="RDOM01000050">
    <property type="protein sequence ID" value="MBF4273469.1"/>
    <property type="molecule type" value="Genomic_DNA"/>
</dbReference>
<gene>
    <name evidence="1" type="ORF">EAY07_15835</name>
</gene>
<sequence>MGGKSSSSNQTNNTTITENTQLSNAFNADMNGVLLSGIEGSTVNVTDGGAVKAALAAMTGASDAAIKGMVSANANNNDLSKYVVGQNTSLAELLGTKALVNAQSATTDAMDIMKTLSTQSDAGTAQQLTKYFMIGAVALGVAMAFKGRF</sequence>
<name>A0ABD4KSX3_VIBAN</name>
<dbReference type="AlphaFoldDB" id="A0ABD4KSX3"/>